<dbReference type="PANTHER" id="PTHR31616">
    <property type="entry name" value="TREHALASE"/>
    <property type="match status" value="1"/>
</dbReference>
<sequence length="669" mass="76149">MSISKENQIIRFGNRGFAGSIEHNGIFGISGEGVPCWKMPKTLDKETRAEIDRSLNDSYPPIEDYGIIGDLRTTALVGRNGSIDFMCFPEFDSPSIFCANTDRVKGGRFQIRPLLEEMNEKQLYLPDTNVLITRFLSTEGVGEISNYMVLSADEGPCEQALVRRAKCVIGEVSFRLLFAPRFDYARARHKVTAECENCLLFESEGSDGLKLRLHSSVPLEILENDGYAEFTLKAGEHATFTMEEAGAERDSRCGNEEYSSDSFKKTCDYWRAWIARCTYDGRWREAVHRSALALKLLTSKKHGSVIAAPCFGFPNEVGGVRNWDYRYTWLRDASFSTYALMRIGYTEEAQAFTNWLENRIKELGDDEVLQIMYRIDGTKLDGEFHLDQLEGYMHSKPIRIGSTNHDQIQLDIFGEVMDSVYLCDKYGSPISRDLWMNLQRLIAYVCDHWRDKDAGIWEIRGGHREFLYSRVMCWVALDRAIRLASKRGLPAPTALWQENRNAIYHAVFENFWDEEQGAFVQSKGSTALDASALIMPLVRFISPTDPRWLSCLKAIENDLVEDSLVHRYHVGEAFSDELEGKEGSFSICSFWYIECISRSGDVQKARLMFEKMLGYSNHLGLFSEQLGKKGEFLGNIPQAFTHLAMISAAFDLDRRLSMHPSRRVRGGLG</sequence>
<gene>
    <name evidence="3" type="ORF">ACFSSA_15060</name>
</gene>
<organism evidence="3 4">
    <name type="scientific">Luteolibacter algae</name>
    <dbReference type="NCBI Taxonomy" id="454151"/>
    <lineage>
        <taxon>Bacteria</taxon>
        <taxon>Pseudomonadati</taxon>
        <taxon>Verrucomicrobiota</taxon>
        <taxon>Verrucomicrobiia</taxon>
        <taxon>Verrucomicrobiales</taxon>
        <taxon>Verrucomicrobiaceae</taxon>
        <taxon>Luteolibacter</taxon>
    </lineage>
</organism>
<dbReference type="EMBL" id="JBHUIT010000034">
    <property type="protein sequence ID" value="MFD2257998.1"/>
    <property type="molecule type" value="Genomic_DNA"/>
</dbReference>
<comment type="caution">
    <text evidence="3">The sequence shown here is derived from an EMBL/GenBank/DDBJ whole genome shotgun (WGS) entry which is preliminary data.</text>
</comment>
<dbReference type="InterPro" id="IPR011613">
    <property type="entry name" value="GH15-like"/>
</dbReference>
<keyword evidence="4" id="KW-1185">Reference proteome</keyword>
<dbReference type="SUPFAM" id="SSF48208">
    <property type="entry name" value="Six-hairpin glycosidases"/>
    <property type="match status" value="1"/>
</dbReference>
<dbReference type="Pfam" id="PF00723">
    <property type="entry name" value="Glyco_hydro_15"/>
    <property type="match status" value="1"/>
</dbReference>
<protein>
    <submittedName>
        <fullName evidence="3">Glycoside hydrolase family 15 protein</fullName>
    </submittedName>
</protein>
<dbReference type="InterPro" id="IPR008928">
    <property type="entry name" value="6-hairpin_glycosidase_sf"/>
</dbReference>
<evidence type="ECO:0000259" key="1">
    <source>
        <dbReference type="Pfam" id="PF00723"/>
    </source>
</evidence>
<reference evidence="4" key="1">
    <citation type="journal article" date="2019" name="Int. J. Syst. Evol. Microbiol.">
        <title>The Global Catalogue of Microorganisms (GCM) 10K type strain sequencing project: providing services to taxonomists for standard genome sequencing and annotation.</title>
        <authorList>
            <consortium name="The Broad Institute Genomics Platform"/>
            <consortium name="The Broad Institute Genome Sequencing Center for Infectious Disease"/>
            <person name="Wu L."/>
            <person name="Ma J."/>
        </authorList>
    </citation>
    <scope>NUCLEOTIDE SEQUENCE [LARGE SCALE GENOMIC DNA]</scope>
    <source>
        <strain evidence="4">CGMCC 4.7106</strain>
    </source>
</reference>
<name>A0ABW5DA35_9BACT</name>
<feature type="domain" description="GH15-like" evidence="1">
    <location>
        <begin position="284"/>
        <end position="649"/>
    </location>
</feature>
<dbReference type="InterPro" id="IPR012341">
    <property type="entry name" value="6hp_glycosidase-like_sf"/>
</dbReference>
<dbReference type="InterPro" id="IPR045582">
    <property type="entry name" value="Trehalase-like_N"/>
</dbReference>
<keyword evidence="3" id="KW-0378">Hydrolase</keyword>
<dbReference type="Proteomes" id="UP001597375">
    <property type="component" value="Unassembled WGS sequence"/>
</dbReference>
<accession>A0ABW5DA35</accession>
<evidence type="ECO:0000313" key="4">
    <source>
        <dbReference type="Proteomes" id="UP001597375"/>
    </source>
</evidence>
<feature type="domain" description="Trehalase-like N-terminal" evidence="2">
    <location>
        <begin position="58"/>
        <end position="199"/>
    </location>
</feature>
<dbReference type="Gene3D" id="1.50.10.10">
    <property type="match status" value="1"/>
</dbReference>
<dbReference type="PANTHER" id="PTHR31616:SF0">
    <property type="entry name" value="GLUCAN 1,4-ALPHA-GLUCOSIDASE"/>
    <property type="match status" value="1"/>
</dbReference>
<proteinExistence type="predicted"/>
<dbReference type="Pfam" id="PF19291">
    <property type="entry name" value="TREH_N"/>
    <property type="match status" value="1"/>
</dbReference>
<dbReference type="GO" id="GO:0016787">
    <property type="term" value="F:hydrolase activity"/>
    <property type="evidence" value="ECO:0007669"/>
    <property type="project" value="UniProtKB-KW"/>
</dbReference>
<evidence type="ECO:0000259" key="2">
    <source>
        <dbReference type="Pfam" id="PF19291"/>
    </source>
</evidence>
<evidence type="ECO:0000313" key="3">
    <source>
        <dbReference type="EMBL" id="MFD2257998.1"/>
    </source>
</evidence>